<evidence type="ECO:0000256" key="5">
    <source>
        <dbReference type="ARBA" id="ARBA00022692"/>
    </source>
</evidence>
<dbReference type="InterPro" id="IPR003423">
    <property type="entry name" value="OMP_efflux"/>
</dbReference>
<dbReference type="OrthoDB" id="654853at2"/>
<dbReference type="SUPFAM" id="SSF56954">
    <property type="entry name" value="Outer membrane efflux proteins (OEP)"/>
    <property type="match status" value="1"/>
</dbReference>
<protein>
    <submittedName>
        <fullName evidence="9">Outer membrane protein TolC</fullName>
    </submittedName>
</protein>
<evidence type="ECO:0000313" key="10">
    <source>
        <dbReference type="Proteomes" id="UP000236731"/>
    </source>
</evidence>
<comment type="similarity">
    <text evidence="2">Belongs to the outer membrane factor (OMF) (TC 1.B.17) family.</text>
</comment>
<feature type="chain" id="PRO_5009290226" evidence="8">
    <location>
        <begin position="23"/>
        <end position="451"/>
    </location>
</feature>
<organism evidence="9 10">
    <name type="scientific">Sphingobacterium lactis</name>
    <dbReference type="NCBI Taxonomy" id="797291"/>
    <lineage>
        <taxon>Bacteria</taxon>
        <taxon>Pseudomonadati</taxon>
        <taxon>Bacteroidota</taxon>
        <taxon>Sphingobacteriia</taxon>
        <taxon>Sphingobacteriales</taxon>
        <taxon>Sphingobacteriaceae</taxon>
        <taxon>Sphingobacterium</taxon>
    </lineage>
</organism>
<dbReference type="Gene3D" id="1.20.1600.10">
    <property type="entry name" value="Outer membrane efflux proteins (OEP)"/>
    <property type="match status" value="1"/>
</dbReference>
<dbReference type="PANTHER" id="PTHR30026:SF20">
    <property type="entry name" value="OUTER MEMBRANE PROTEIN TOLC"/>
    <property type="match status" value="1"/>
</dbReference>
<evidence type="ECO:0000256" key="3">
    <source>
        <dbReference type="ARBA" id="ARBA00022448"/>
    </source>
</evidence>
<feature type="signal peptide" evidence="8">
    <location>
        <begin position="1"/>
        <end position="22"/>
    </location>
</feature>
<comment type="subcellular location">
    <subcellularLocation>
        <location evidence="1">Cell outer membrane</location>
    </subcellularLocation>
</comment>
<evidence type="ECO:0000256" key="2">
    <source>
        <dbReference type="ARBA" id="ARBA00007613"/>
    </source>
</evidence>
<dbReference type="EMBL" id="FNUT01000005">
    <property type="protein sequence ID" value="SEG19637.1"/>
    <property type="molecule type" value="Genomic_DNA"/>
</dbReference>
<dbReference type="GO" id="GO:0015562">
    <property type="term" value="F:efflux transmembrane transporter activity"/>
    <property type="evidence" value="ECO:0007669"/>
    <property type="project" value="InterPro"/>
</dbReference>
<evidence type="ECO:0000256" key="6">
    <source>
        <dbReference type="ARBA" id="ARBA00023136"/>
    </source>
</evidence>
<dbReference type="GO" id="GO:0009279">
    <property type="term" value="C:cell outer membrane"/>
    <property type="evidence" value="ECO:0007669"/>
    <property type="project" value="UniProtKB-SubCell"/>
</dbReference>
<dbReference type="PANTHER" id="PTHR30026">
    <property type="entry name" value="OUTER MEMBRANE PROTEIN TOLC"/>
    <property type="match status" value="1"/>
</dbReference>
<gene>
    <name evidence="9" type="ORF">SAMN05421877_105261</name>
</gene>
<proteinExistence type="inferred from homology"/>
<dbReference type="GO" id="GO:0015288">
    <property type="term" value="F:porin activity"/>
    <property type="evidence" value="ECO:0007669"/>
    <property type="project" value="TreeGrafter"/>
</dbReference>
<keyword evidence="8" id="KW-0732">Signal</keyword>
<dbReference type="Proteomes" id="UP000236731">
    <property type="component" value="Unassembled WGS sequence"/>
</dbReference>
<reference evidence="10" key="1">
    <citation type="submission" date="2016-10" db="EMBL/GenBank/DDBJ databases">
        <authorList>
            <person name="Varghese N."/>
            <person name="Submissions S."/>
        </authorList>
    </citation>
    <scope>NUCLEOTIDE SEQUENCE [LARGE SCALE GENOMIC DNA]</scope>
    <source>
        <strain evidence="10">DSM 22361</strain>
    </source>
</reference>
<evidence type="ECO:0000313" key="9">
    <source>
        <dbReference type="EMBL" id="SEG19637.1"/>
    </source>
</evidence>
<dbReference type="GO" id="GO:1990281">
    <property type="term" value="C:efflux pump complex"/>
    <property type="evidence" value="ECO:0007669"/>
    <property type="project" value="TreeGrafter"/>
</dbReference>
<sequence>MNMRLISLLVLCCILGSMKVQAQKLQHLWDKTAQYYKGFNIRDQAVKLAKQDSIAAQIKYKPILQAQLQQGLSSVAGTSGAFLPLPGVINISAGANLEGSSSTFNHFLSGTMQWDILNFGRKGLDMAISSTAIAQARLDQEVFQLDIQQQLSTRYIEYLYYQTLKEWFARHAGRYHSVLTITRGLAKGGLVPGADSLLASSSLKHVQSALLQVDGKAQGIKYLIKELSNTEMAEAANGVESPFMTLMGPEETELAIHPLLKMKEQDAESLDLLHKRKAREVLPRVQLLGGLSNRSSGISNMGYVSGAYGDVYSDFANNYFVGVGATWNLQDLFRSKVDREKIALQLQDNRHEQELLTNELTAKQQQLKAELQASERGIAESKQSMDEAHAAFSLYRTRYEGGLISLSDLLQVQEILLKTEHEHLMAYLNYWQLMIKLSYQQADFNPLFNHF</sequence>
<dbReference type="AlphaFoldDB" id="A0A1H5Y7J2"/>
<dbReference type="InterPro" id="IPR051906">
    <property type="entry name" value="TolC-like"/>
</dbReference>
<name>A0A1H5Y7J2_9SPHI</name>
<keyword evidence="4" id="KW-1134">Transmembrane beta strand</keyword>
<dbReference type="Pfam" id="PF02321">
    <property type="entry name" value="OEP"/>
    <property type="match status" value="1"/>
</dbReference>
<keyword evidence="5" id="KW-0812">Transmembrane</keyword>
<keyword evidence="7" id="KW-0998">Cell outer membrane</keyword>
<keyword evidence="3" id="KW-0813">Transport</keyword>
<keyword evidence="6" id="KW-0472">Membrane</keyword>
<evidence type="ECO:0000256" key="1">
    <source>
        <dbReference type="ARBA" id="ARBA00004442"/>
    </source>
</evidence>
<evidence type="ECO:0000256" key="4">
    <source>
        <dbReference type="ARBA" id="ARBA00022452"/>
    </source>
</evidence>
<evidence type="ECO:0000256" key="8">
    <source>
        <dbReference type="SAM" id="SignalP"/>
    </source>
</evidence>
<accession>A0A1H5Y7J2</accession>
<keyword evidence="10" id="KW-1185">Reference proteome</keyword>
<evidence type="ECO:0000256" key="7">
    <source>
        <dbReference type="ARBA" id="ARBA00023237"/>
    </source>
</evidence>